<sequence length="237" mass="27212">MGKKIFVSYKYLDAQVQDLDIHEDVDYGWTKIKTKVTTTARHYVDELEGLLEEEDHIYKGEDDGEDMSTLADSTIASKLGDKIFDSSVTIVLVSKGMKNAYNIEKDQWIPWEISYSLKEQTREGGRSKTNAVLAVVLPDQLGNYDYFIVDNTCSKCNCRTLKTNFLFQILRDNMFNINKPVFTDCTNHVDNQPYKGESSFIHSVKWLDFANDPGKYIDLALDIRAKLDEYNITKTVK</sequence>
<evidence type="ECO:0000313" key="3">
    <source>
        <dbReference type="Proteomes" id="UP001501126"/>
    </source>
</evidence>
<reference evidence="3" key="1">
    <citation type="journal article" date="2019" name="Int. J. Syst. Evol. Microbiol.">
        <title>The Global Catalogue of Microorganisms (GCM) 10K type strain sequencing project: providing services to taxonomists for standard genome sequencing and annotation.</title>
        <authorList>
            <consortium name="The Broad Institute Genomics Platform"/>
            <consortium name="The Broad Institute Genome Sequencing Center for Infectious Disease"/>
            <person name="Wu L."/>
            <person name="Ma J."/>
        </authorList>
    </citation>
    <scope>NUCLEOTIDE SEQUENCE [LARGE SCALE GENOMIC DNA]</scope>
    <source>
        <strain evidence="3">JCM 16083</strain>
    </source>
</reference>
<gene>
    <name evidence="2" type="ORF">GCM10009118_16090</name>
</gene>
<organism evidence="2 3">
    <name type="scientific">Wandonia haliotis</name>
    <dbReference type="NCBI Taxonomy" id="574963"/>
    <lineage>
        <taxon>Bacteria</taxon>
        <taxon>Pseudomonadati</taxon>
        <taxon>Bacteroidota</taxon>
        <taxon>Flavobacteriia</taxon>
        <taxon>Flavobacteriales</taxon>
        <taxon>Crocinitomicaceae</taxon>
        <taxon>Wandonia</taxon>
    </lineage>
</organism>
<dbReference type="InterPro" id="IPR015032">
    <property type="entry name" value="ThsB__TIR-like_domain"/>
</dbReference>
<keyword evidence="3" id="KW-1185">Reference proteome</keyword>
<proteinExistence type="predicted"/>
<protein>
    <recommendedName>
        <fullName evidence="1">Thoeris protein ThsB TIR-like domain-containing protein</fullName>
    </recommendedName>
</protein>
<dbReference type="EMBL" id="BAAAFH010000011">
    <property type="protein sequence ID" value="GAA0875200.1"/>
    <property type="molecule type" value="Genomic_DNA"/>
</dbReference>
<accession>A0ABP3Y100</accession>
<dbReference type="Proteomes" id="UP001501126">
    <property type="component" value="Unassembled WGS sequence"/>
</dbReference>
<name>A0ABP3Y100_9FLAO</name>
<comment type="caution">
    <text evidence="2">The sequence shown here is derived from an EMBL/GenBank/DDBJ whole genome shotgun (WGS) entry which is preliminary data.</text>
</comment>
<evidence type="ECO:0000313" key="2">
    <source>
        <dbReference type="EMBL" id="GAA0875200.1"/>
    </source>
</evidence>
<dbReference type="Pfam" id="PF08937">
    <property type="entry name" value="ThsB_TIR"/>
    <property type="match status" value="1"/>
</dbReference>
<evidence type="ECO:0000259" key="1">
    <source>
        <dbReference type="Pfam" id="PF08937"/>
    </source>
</evidence>
<dbReference type="RefSeq" id="WP_343786433.1">
    <property type="nucleotide sequence ID" value="NZ_BAAAFH010000011.1"/>
</dbReference>
<feature type="domain" description="Thoeris protein ThsB TIR-like" evidence="1">
    <location>
        <begin position="40"/>
        <end position="138"/>
    </location>
</feature>